<evidence type="ECO:0000256" key="6">
    <source>
        <dbReference type="ARBA" id="ARBA00023136"/>
    </source>
</evidence>
<dbReference type="SUPFAM" id="SSF103473">
    <property type="entry name" value="MFS general substrate transporter"/>
    <property type="match status" value="1"/>
</dbReference>
<keyword evidence="5 7" id="KW-1133">Transmembrane helix</keyword>
<proteinExistence type="inferred from homology"/>
<dbReference type="InterPro" id="IPR020846">
    <property type="entry name" value="MFS_dom"/>
</dbReference>
<feature type="transmembrane region" description="Helical" evidence="7">
    <location>
        <begin position="163"/>
        <end position="179"/>
    </location>
</feature>
<dbReference type="PROSITE" id="PS50850">
    <property type="entry name" value="MFS"/>
    <property type="match status" value="1"/>
</dbReference>
<keyword evidence="10" id="KW-1185">Reference proteome</keyword>
<dbReference type="PANTHER" id="PTHR23514">
    <property type="entry name" value="BYPASS OF STOP CODON PROTEIN 6"/>
    <property type="match status" value="1"/>
</dbReference>
<organism evidence="9 10">
    <name type="scientific">Mucilaginibacter dorajii</name>
    <dbReference type="NCBI Taxonomy" id="692994"/>
    <lineage>
        <taxon>Bacteria</taxon>
        <taxon>Pseudomonadati</taxon>
        <taxon>Bacteroidota</taxon>
        <taxon>Sphingobacteriia</taxon>
        <taxon>Sphingobacteriales</taxon>
        <taxon>Sphingobacteriaceae</taxon>
        <taxon>Mucilaginibacter</taxon>
    </lineage>
</organism>
<feature type="transmembrane region" description="Helical" evidence="7">
    <location>
        <begin position="52"/>
        <end position="70"/>
    </location>
</feature>
<reference evidence="10" key="1">
    <citation type="journal article" date="2019" name="Int. J. Syst. Evol. Microbiol.">
        <title>The Global Catalogue of Microorganisms (GCM) 10K type strain sequencing project: providing services to taxonomists for standard genome sequencing and annotation.</title>
        <authorList>
            <consortium name="The Broad Institute Genomics Platform"/>
            <consortium name="The Broad Institute Genome Sequencing Center for Infectious Disease"/>
            <person name="Wu L."/>
            <person name="Ma J."/>
        </authorList>
    </citation>
    <scope>NUCLEOTIDE SEQUENCE [LARGE SCALE GENOMIC DNA]</scope>
    <source>
        <strain evidence="10">JCM 16601</strain>
    </source>
</reference>
<evidence type="ECO:0000259" key="8">
    <source>
        <dbReference type="PROSITE" id="PS50850"/>
    </source>
</evidence>
<feature type="transmembrane region" description="Helical" evidence="7">
    <location>
        <begin position="200"/>
        <end position="220"/>
    </location>
</feature>
<dbReference type="RefSeq" id="WP_259097727.1">
    <property type="nucleotide sequence ID" value="NZ_BAAAZC010000045.1"/>
</dbReference>
<dbReference type="InterPro" id="IPR011701">
    <property type="entry name" value="MFS"/>
</dbReference>
<feature type="domain" description="Major facilitator superfamily (MFS) profile" evidence="8">
    <location>
        <begin position="9"/>
        <end position="406"/>
    </location>
</feature>
<feature type="transmembrane region" description="Helical" evidence="7">
    <location>
        <begin position="138"/>
        <end position="157"/>
    </location>
</feature>
<dbReference type="Gene3D" id="1.20.1250.20">
    <property type="entry name" value="MFS general substrate transporter like domains"/>
    <property type="match status" value="1"/>
</dbReference>
<sequence length="417" mass="44919">MQTINRAQLFRASCLSLLVTSLSFGIRAGILGDLGVKFQLNASQLGTITATAFWGFPLAVVIGGVIVDIIGMKRLLLLAFIFHLVGILLTVFATGYWTLFISTLTIGIANGTVEAACNPLVTSLYTENKTTKLSHFHLWFPGGIVIGTLIVTLFKMIGLNWQVQVGVMLIPTAIYGYLFSKLDFPVTERVASGVSTAGMYKAVLSPLFIFMFICMFGTAITELFTGQWIDVLLKNVTDNALLLLTLETGVMVLGRAFAKPILKLFSPQVVILMSTIVAALGLYMLSTLHGDIIFLAAIIFGMGVCFFWPTMLGFVSENIPKSGALGINLMGGAGMFAVSVWTVIMGKYYDNIVASKMAVLPAGTDPAKALEQAKSLAGPDVLHFTLTIPLVLIVAFTGLVFYMRAKKKTDPLTAVVV</sequence>
<evidence type="ECO:0000313" key="9">
    <source>
        <dbReference type="EMBL" id="GAA3991849.1"/>
    </source>
</evidence>
<evidence type="ECO:0000256" key="5">
    <source>
        <dbReference type="ARBA" id="ARBA00022989"/>
    </source>
</evidence>
<evidence type="ECO:0000256" key="3">
    <source>
        <dbReference type="ARBA" id="ARBA00022448"/>
    </source>
</evidence>
<feature type="transmembrane region" description="Helical" evidence="7">
    <location>
        <begin position="269"/>
        <end position="286"/>
    </location>
</feature>
<dbReference type="EMBL" id="BAAAZC010000045">
    <property type="protein sequence ID" value="GAA3991849.1"/>
    <property type="molecule type" value="Genomic_DNA"/>
</dbReference>
<comment type="similarity">
    <text evidence="2">Belongs to the major facilitator superfamily.</text>
</comment>
<evidence type="ECO:0000256" key="7">
    <source>
        <dbReference type="SAM" id="Phobius"/>
    </source>
</evidence>
<keyword evidence="4 7" id="KW-0812">Transmembrane</keyword>
<feature type="transmembrane region" description="Helical" evidence="7">
    <location>
        <begin position="381"/>
        <end position="402"/>
    </location>
</feature>
<accession>A0ABP7R3L6</accession>
<keyword evidence="6 7" id="KW-0472">Membrane</keyword>
<comment type="caution">
    <text evidence="9">The sequence shown here is derived from an EMBL/GenBank/DDBJ whole genome shotgun (WGS) entry which is preliminary data.</text>
</comment>
<protein>
    <recommendedName>
        <fullName evidence="8">Major facilitator superfamily (MFS) profile domain-containing protein</fullName>
    </recommendedName>
</protein>
<evidence type="ECO:0000256" key="1">
    <source>
        <dbReference type="ARBA" id="ARBA00004127"/>
    </source>
</evidence>
<evidence type="ECO:0000256" key="4">
    <source>
        <dbReference type="ARBA" id="ARBA00022692"/>
    </source>
</evidence>
<feature type="transmembrane region" description="Helical" evidence="7">
    <location>
        <begin position="77"/>
        <end position="98"/>
    </location>
</feature>
<gene>
    <name evidence="9" type="ORF">GCM10022210_51810</name>
</gene>
<evidence type="ECO:0000313" key="10">
    <source>
        <dbReference type="Proteomes" id="UP001500742"/>
    </source>
</evidence>
<dbReference type="Pfam" id="PF07690">
    <property type="entry name" value="MFS_1"/>
    <property type="match status" value="1"/>
</dbReference>
<dbReference type="PANTHER" id="PTHR23514:SF3">
    <property type="entry name" value="BYPASS OF STOP CODON PROTEIN 6"/>
    <property type="match status" value="1"/>
</dbReference>
<feature type="transmembrane region" description="Helical" evidence="7">
    <location>
        <begin position="327"/>
        <end position="349"/>
    </location>
</feature>
<dbReference type="InterPro" id="IPR051788">
    <property type="entry name" value="MFS_Transporter"/>
</dbReference>
<name>A0ABP7R3L6_9SPHI</name>
<dbReference type="Proteomes" id="UP001500742">
    <property type="component" value="Unassembled WGS sequence"/>
</dbReference>
<evidence type="ECO:0000256" key="2">
    <source>
        <dbReference type="ARBA" id="ARBA00008335"/>
    </source>
</evidence>
<dbReference type="InterPro" id="IPR036259">
    <property type="entry name" value="MFS_trans_sf"/>
</dbReference>
<comment type="subcellular location">
    <subcellularLocation>
        <location evidence="1">Endomembrane system</location>
        <topology evidence="1">Multi-pass membrane protein</topology>
    </subcellularLocation>
</comment>
<keyword evidence="3" id="KW-0813">Transport</keyword>
<feature type="transmembrane region" description="Helical" evidence="7">
    <location>
        <begin position="292"/>
        <end position="315"/>
    </location>
</feature>